<dbReference type="Gene3D" id="3.40.710.10">
    <property type="entry name" value="DD-peptidase/beta-lactamase superfamily"/>
    <property type="match status" value="1"/>
</dbReference>
<dbReference type="InterPro" id="IPR012338">
    <property type="entry name" value="Beta-lactam/transpept-like"/>
</dbReference>
<reference evidence="1 2" key="1">
    <citation type="journal article" date="2024" name="Int. J. Syst. Evol. Microbiol.">
        <title>Clostridium omnivorum sp. nov., isolated from anoxic soil under the treatment of reductive soil disinfestation.</title>
        <authorList>
            <person name="Ueki A."/>
            <person name="Tonouchi A."/>
            <person name="Kaku N."/>
            <person name="Honma S."/>
            <person name="Ueki K."/>
        </authorList>
    </citation>
    <scope>NUCLEOTIDE SEQUENCE [LARGE SCALE GENOMIC DNA]</scope>
    <source>
        <strain evidence="1 2">E14</strain>
    </source>
</reference>
<protein>
    <recommendedName>
        <fullName evidence="3">Beta-lactamase-related domain-containing protein</fullName>
    </recommendedName>
</protein>
<evidence type="ECO:0000313" key="2">
    <source>
        <dbReference type="Proteomes" id="UP001208567"/>
    </source>
</evidence>
<gene>
    <name evidence="1" type="ORF">bsdE14_39730</name>
</gene>
<keyword evidence="2" id="KW-1185">Reference proteome</keyword>
<comment type="caution">
    <text evidence="1">The sequence shown here is derived from an EMBL/GenBank/DDBJ whole genome shotgun (WGS) entry which is preliminary data.</text>
</comment>
<evidence type="ECO:0008006" key="3">
    <source>
        <dbReference type="Google" id="ProtNLM"/>
    </source>
</evidence>
<dbReference type="Proteomes" id="UP001208567">
    <property type="component" value="Unassembled WGS sequence"/>
</dbReference>
<organism evidence="1 2">
    <name type="scientific">Clostridium omnivorum</name>
    <dbReference type="NCBI Taxonomy" id="1604902"/>
    <lineage>
        <taxon>Bacteria</taxon>
        <taxon>Bacillati</taxon>
        <taxon>Bacillota</taxon>
        <taxon>Clostridia</taxon>
        <taxon>Eubacteriales</taxon>
        <taxon>Clostridiaceae</taxon>
        <taxon>Clostridium</taxon>
    </lineage>
</organism>
<evidence type="ECO:0000313" key="1">
    <source>
        <dbReference type="EMBL" id="GLC32563.1"/>
    </source>
</evidence>
<sequence length="53" mass="6220">MWWINYFGGYHANGFGGQYMFVVPESNLIVVFTGEVFGEDFFMPQLAMERYII</sequence>
<accession>A0ABQ5NBC3</accession>
<proteinExistence type="predicted"/>
<name>A0ABQ5NBC3_9CLOT</name>
<dbReference type="SUPFAM" id="SSF56601">
    <property type="entry name" value="beta-lactamase/transpeptidase-like"/>
    <property type="match status" value="1"/>
</dbReference>
<dbReference type="EMBL" id="BRXR01000001">
    <property type="protein sequence ID" value="GLC32563.1"/>
    <property type="molecule type" value="Genomic_DNA"/>
</dbReference>